<feature type="domain" description="UspA" evidence="2">
    <location>
        <begin position="5"/>
        <end position="140"/>
    </location>
</feature>
<dbReference type="SUPFAM" id="SSF52402">
    <property type="entry name" value="Adenine nucleotide alpha hydrolases-like"/>
    <property type="match status" value="2"/>
</dbReference>
<protein>
    <submittedName>
        <fullName evidence="3">Universal stress protein</fullName>
    </submittedName>
</protein>
<reference evidence="3" key="1">
    <citation type="submission" date="2024-06" db="EMBL/GenBank/DDBJ databases">
        <title>Biodegradation of dimethachlon by Arthrobacter sp. K5: mechanistic insights and ecological implications.</title>
        <authorList>
            <person name="Hu S."/>
            <person name="Lu P."/>
        </authorList>
    </citation>
    <scope>NUCLEOTIDE SEQUENCE</scope>
    <source>
        <strain evidence="3">K5</strain>
    </source>
</reference>
<dbReference type="EMBL" id="CP159279">
    <property type="protein sequence ID" value="XCH09955.1"/>
    <property type="molecule type" value="Genomic_DNA"/>
</dbReference>
<dbReference type="PRINTS" id="PR01438">
    <property type="entry name" value="UNVRSLSTRESS"/>
</dbReference>
<dbReference type="AlphaFoldDB" id="A0AAU8EKN0"/>
<evidence type="ECO:0000259" key="2">
    <source>
        <dbReference type="Pfam" id="PF00582"/>
    </source>
</evidence>
<dbReference type="InterPro" id="IPR014729">
    <property type="entry name" value="Rossmann-like_a/b/a_fold"/>
</dbReference>
<name>A0AAU8EKN0_9MICC</name>
<sequence length="272" mass="28847">MAAMVAVGYDGSEHSQLALKWAADFATASGARLRVVHAWIWPLFTQDVGPVEGVADSGLRHAAEVIVKEGCDIAAEISPDLKVDARMVAGLPGVILRQESLDASLLVVGSRGLGSFLGKLVGSVSLDLAGGCPCPLVVVRAQREEGRPVVACVDGHLRSSKVLEQSIRVAQTLQTELRIVHVEHAGPRWKPHRTSQSHSRDVLRNAMLWAQEMDPNLAVTEQLLTGQSVTSALIAAGGEAELLVLGAHGREGHPGTLTTVLAHARCNVMIAR</sequence>
<feature type="domain" description="UspA" evidence="2">
    <location>
        <begin position="147"/>
        <end position="272"/>
    </location>
</feature>
<dbReference type="RefSeq" id="WP_353710628.1">
    <property type="nucleotide sequence ID" value="NZ_CP159279.1"/>
</dbReference>
<dbReference type="InterPro" id="IPR006016">
    <property type="entry name" value="UspA"/>
</dbReference>
<proteinExistence type="inferred from homology"/>
<dbReference type="Pfam" id="PF00582">
    <property type="entry name" value="Usp"/>
    <property type="match status" value="2"/>
</dbReference>
<gene>
    <name evidence="3" type="ORF">ABRP34_13975</name>
</gene>
<dbReference type="InterPro" id="IPR006015">
    <property type="entry name" value="Universal_stress_UspA"/>
</dbReference>
<dbReference type="PANTHER" id="PTHR46268:SF6">
    <property type="entry name" value="UNIVERSAL STRESS PROTEIN UP12"/>
    <property type="match status" value="1"/>
</dbReference>
<dbReference type="PANTHER" id="PTHR46268">
    <property type="entry name" value="STRESS RESPONSE PROTEIN NHAX"/>
    <property type="match status" value="1"/>
</dbReference>
<dbReference type="Gene3D" id="3.40.50.620">
    <property type="entry name" value="HUPs"/>
    <property type="match status" value="2"/>
</dbReference>
<comment type="similarity">
    <text evidence="1">Belongs to the universal stress protein A family.</text>
</comment>
<accession>A0AAU8EKN0</accession>
<organism evidence="3">
    <name type="scientific">Arthrobacter sp. K5</name>
    <dbReference type="NCBI Taxonomy" id="2839623"/>
    <lineage>
        <taxon>Bacteria</taxon>
        <taxon>Bacillati</taxon>
        <taxon>Actinomycetota</taxon>
        <taxon>Actinomycetes</taxon>
        <taxon>Micrococcales</taxon>
        <taxon>Micrococcaceae</taxon>
        <taxon>Arthrobacter</taxon>
    </lineage>
</organism>
<evidence type="ECO:0000313" key="3">
    <source>
        <dbReference type="EMBL" id="XCH09955.1"/>
    </source>
</evidence>
<evidence type="ECO:0000256" key="1">
    <source>
        <dbReference type="ARBA" id="ARBA00008791"/>
    </source>
</evidence>